<evidence type="ECO:0000313" key="3">
    <source>
        <dbReference type="Proteomes" id="UP000053593"/>
    </source>
</evidence>
<feature type="compositionally biased region" description="Low complexity" evidence="1">
    <location>
        <begin position="281"/>
        <end position="304"/>
    </location>
</feature>
<dbReference type="AlphaFoldDB" id="A0A0D0BL35"/>
<name>A0A0D0BL35_9AGAR</name>
<organism evidence="2 3">
    <name type="scientific">Collybiopsis luxurians FD-317 M1</name>
    <dbReference type="NCBI Taxonomy" id="944289"/>
    <lineage>
        <taxon>Eukaryota</taxon>
        <taxon>Fungi</taxon>
        <taxon>Dikarya</taxon>
        <taxon>Basidiomycota</taxon>
        <taxon>Agaricomycotina</taxon>
        <taxon>Agaricomycetes</taxon>
        <taxon>Agaricomycetidae</taxon>
        <taxon>Agaricales</taxon>
        <taxon>Marasmiineae</taxon>
        <taxon>Omphalotaceae</taxon>
        <taxon>Collybiopsis</taxon>
        <taxon>Collybiopsis luxurians</taxon>
    </lineage>
</organism>
<dbReference type="Proteomes" id="UP000053593">
    <property type="component" value="Unassembled WGS sequence"/>
</dbReference>
<feature type="compositionally biased region" description="Polar residues" evidence="1">
    <location>
        <begin position="236"/>
        <end position="246"/>
    </location>
</feature>
<dbReference type="HOGENOM" id="CLU_821477_0_0_1"/>
<protein>
    <submittedName>
        <fullName evidence="2">Uncharacterized protein</fullName>
    </submittedName>
</protein>
<dbReference type="OrthoDB" id="3232670at2759"/>
<feature type="compositionally biased region" description="Polar residues" evidence="1">
    <location>
        <begin position="1"/>
        <end position="13"/>
    </location>
</feature>
<feature type="compositionally biased region" description="Low complexity" evidence="1">
    <location>
        <begin position="133"/>
        <end position="143"/>
    </location>
</feature>
<feature type="compositionally biased region" description="Polar residues" evidence="1">
    <location>
        <begin position="187"/>
        <end position="199"/>
    </location>
</feature>
<sequence length="338" mass="37453">MPTSDRSSSTNGSHRQRRRKSPVSMYRMDYNLAAAPKQPRPLIKIEPSPKPKPKSRDRAGSASTDHYSSRSPSYYESSQRSVASTSTPSFNSSTKSSKSILSFSLPRFLNKRYKSSPTTTTVFEPPDDPTTPTPISLLPSSPEMEAKAILHPLGDELDPPDEDRSETTVTDDNEIVEVRREPPQGHVTFQTHSRRTSLTLPVIPALEEILEQRPLSPESPPPNRPSRNPKRPKTAPSRSMSFSFTHPNPSLPTPPSPSGALNKVPRPSTAQQPLETRKVESPASSLTRSSSISHSMISSDKSSSPTLTVARRERGQGWSGEWNRGDMQEIIQQLRQLK</sequence>
<feature type="compositionally biased region" description="Acidic residues" evidence="1">
    <location>
        <begin position="155"/>
        <end position="175"/>
    </location>
</feature>
<gene>
    <name evidence="2" type="ORF">GYMLUDRAFT_840485</name>
</gene>
<evidence type="ECO:0000256" key="1">
    <source>
        <dbReference type="SAM" id="MobiDB-lite"/>
    </source>
</evidence>
<reference evidence="2 3" key="1">
    <citation type="submission" date="2014-04" db="EMBL/GenBank/DDBJ databases">
        <title>Evolutionary Origins and Diversification of the Mycorrhizal Mutualists.</title>
        <authorList>
            <consortium name="DOE Joint Genome Institute"/>
            <consortium name="Mycorrhizal Genomics Consortium"/>
            <person name="Kohler A."/>
            <person name="Kuo A."/>
            <person name="Nagy L.G."/>
            <person name="Floudas D."/>
            <person name="Copeland A."/>
            <person name="Barry K.W."/>
            <person name="Cichocki N."/>
            <person name="Veneault-Fourrey C."/>
            <person name="LaButti K."/>
            <person name="Lindquist E.A."/>
            <person name="Lipzen A."/>
            <person name="Lundell T."/>
            <person name="Morin E."/>
            <person name="Murat C."/>
            <person name="Riley R."/>
            <person name="Ohm R."/>
            <person name="Sun H."/>
            <person name="Tunlid A."/>
            <person name="Henrissat B."/>
            <person name="Grigoriev I.V."/>
            <person name="Hibbett D.S."/>
            <person name="Martin F."/>
        </authorList>
    </citation>
    <scope>NUCLEOTIDE SEQUENCE [LARGE SCALE GENOMIC DNA]</scope>
    <source>
        <strain evidence="2 3">FD-317 M1</strain>
    </source>
</reference>
<keyword evidence="3" id="KW-1185">Reference proteome</keyword>
<feature type="region of interest" description="Disordered" evidence="1">
    <location>
        <begin position="1"/>
        <end position="101"/>
    </location>
</feature>
<proteinExistence type="predicted"/>
<accession>A0A0D0BL35</accession>
<dbReference type="EMBL" id="KN834806">
    <property type="protein sequence ID" value="KIK55446.1"/>
    <property type="molecule type" value="Genomic_DNA"/>
</dbReference>
<feature type="region of interest" description="Disordered" evidence="1">
    <location>
        <begin position="114"/>
        <end position="326"/>
    </location>
</feature>
<feature type="compositionally biased region" description="Low complexity" evidence="1">
    <location>
        <begin position="69"/>
        <end position="101"/>
    </location>
</feature>
<evidence type="ECO:0000313" key="2">
    <source>
        <dbReference type="EMBL" id="KIK55446.1"/>
    </source>
</evidence>